<protein>
    <submittedName>
        <fullName evidence="2">Uncharacterized protein</fullName>
    </submittedName>
</protein>
<proteinExistence type="predicted"/>
<comment type="caution">
    <text evidence="2">The sequence shown here is derived from an EMBL/GenBank/DDBJ whole genome shotgun (WGS) entry which is preliminary data.</text>
</comment>
<dbReference type="EMBL" id="JAUCMV010000002">
    <property type="protein sequence ID" value="KAK0414762.1"/>
    <property type="molecule type" value="Genomic_DNA"/>
</dbReference>
<evidence type="ECO:0000313" key="3">
    <source>
        <dbReference type="Proteomes" id="UP001175271"/>
    </source>
</evidence>
<dbReference type="Proteomes" id="UP001175271">
    <property type="component" value="Unassembled WGS sequence"/>
</dbReference>
<organism evidence="2 3">
    <name type="scientific">Steinernema hermaphroditum</name>
    <dbReference type="NCBI Taxonomy" id="289476"/>
    <lineage>
        <taxon>Eukaryota</taxon>
        <taxon>Metazoa</taxon>
        <taxon>Ecdysozoa</taxon>
        <taxon>Nematoda</taxon>
        <taxon>Chromadorea</taxon>
        <taxon>Rhabditida</taxon>
        <taxon>Tylenchina</taxon>
        <taxon>Panagrolaimomorpha</taxon>
        <taxon>Strongyloidoidea</taxon>
        <taxon>Steinernematidae</taxon>
        <taxon>Steinernema</taxon>
    </lineage>
</organism>
<feature type="region of interest" description="Disordered" evidence="1">
    <location>
        <begin position="1"/>
        <end position="59"/>
    </location>
</feature>
<sequence length="81" mass="9519">MKHMLMFSKYQTSEKAESSPKKKLFQNENEDEDLRQLASDNDKENDLRPHPESINLGQGKIDEDITHVLKIFNEEGFKRII</sequence>
<reference evidence="2" key="1">
    <citation type="submission" date="2023-06" db="EMBL/GenBank/DDBJ databases">
        <title>Genomic analysis of the entomopathogenic nematode Steinernema hermaphroditum.</title>
        <authorList>
            <person name="Schwarz E.M."/>
            <person name="Heppert J.K."/>
            <person name="Baniya A."/>
            <person name="Schwartz H.T."/>
            <person name="Tan C.-H."/>
            <person name="Antoshechkin I."/>
            <person name="Sternberg P.W."/>
            <person name="Goodrich-Blair H."/>
            <person name="Dillman A.R."/>
        </authorList>
    </citation>
    <scope>NUCLEOTIDE SEQUENCE</scope>
    <source>
        <strain evidence="2">PS9179</strain>
        <tissue evidence="2">Whole animal</tissue>
    </source>
</reference>
<accession>A0AA39I1I4</accession>
<evidence type="ECO:0000256" key="1">
    <source>
        <dbReference type="SAM" id="MobiDB-lite"/>
    </source>
</evidence>
<dbReference type="AlphaFoldDB" id="A0AA39I1I4"/>
<keyword evidence="3" id="KW-1185">Reference proteome</keyword>
<feature type="compositionally biased region" description="Basic and acidic residues" evidence="1">
    <location>
        <begin position="40"/>
        <end position="51"/>
    </location>
</feature>
<name>A0AA39I1I4_9BILA</name>
<gene>
    <name evidence="2" type="ORF">QR680_011603</name>
</gene>
<evidence type="ECO:0000313" key="2">
    <source>
        <dbReference type="EMBL" id="KAK0414762.1"/>
    </source>
</evidence>